<evidence type="ECO:0000313" key="2">
    <source>
        <dbReference type="Proteomes" id="UP000805704"/>
    </source>
</evidence>
<dbReference type="Proteomes" id="UP000805704">
    <property type="component" value="Chromosome 3"/>
</dbReference>
<protein>
    <submittedName>
        <fullName evidence="1">Kelch-like protein 3</fullName>
    </submittedName>
</protein>
<sequence length="684" mass="76245">MSTKLTKLFVGGLNVETTEDGVRKYFEQFGSLSDCVVVMNQQLGRSRCFGFITYSTPEEADAAMAANPHVVEGHEVELKRAISREDANNPEILTNVKKIFVGGVKDHIEAENLTEYFSQFGVVEKAEIISDKQTGRKRGFGFVFFEDTDSATKAVLTKYHTINGNKVEVKKALTKQEILVATPASPRPNCATDSEEDTVNGGMHTFNQTHTRKAFQMMNDLRRCVFADTRDMSESKAHQVEIREVDGQTLRKLVDYIYTAEIEVTEDNVQVLLPAASLLQLMDVRQVCCEFLQSQLHPTNCLGIRAFADLHTCTQLLNQSHAYAEQHFTEVVQGEEFLGLSLQQVFEAMIAWIKHDKPARLEYMPKLMEHVRLPLLSRDYLVQIVEEEALIKNNNTCKDFLIEAMKYHLLPADQRHLIKTDRTRPRTPISIPKVMIVVGGQAPKAIRSVECYDFQEDRWYQVADLPSRRCRAGVVSMAGRVYAVGGFNSSLRERTVDVYDGVRDQWSSVASMQERRSTLGAAVLGDLLYAVGGFNGSIGKLYAVGGYDGASRQCLSTVEEYDPVTDQWCYVADMSTRRSGAGVGVLSGQLYAAGGHDGPLVRKSVEVYDTQTNSWRLVCDMNMCRRNAGVCAINGLLYVIGGDDGSCNLSSVEFYNPATDKWSLIPTNMSNGRSYAGKSTSQRG</sequence>
<keyword evidence="2" id="KW-1185">Reference proteome</keyword>
<evidence type="ECO:0000313" key="1">
    <source>
        <dbReference type="EMBL" id="KAG8004296.1"/>
    </source>
</evidence>
<gene>
    <name evidence="1" type="primary">KLHL3</name>
    <name evidence="1" type="ORF">GBF38_009232</name>
</gene>
<reference evidence="1" key="1">
    <citation type="submission" date="2020-04" db="EMBL/GenBank/DDBJ databases">
        <title>A chromosome-scale assembly and high-density genetic map of the yellow drum (Nibea albiflora) genome.</title>
        <authorList>
            <person name="Xu D."/>
            <person name="Zhang W."/>
            <person name="Chen R."/>
            <person name="Tan P."/>
            <person name="Wang L."/>
            <person name="Song H."/>
            <person name="Tian L."/>
            <person name="Zhu Q."/>
            <person name="Wang B."/>
        </authorList>
    </citation>
    <scope>NUCLEOTIDE SEQUENCE</scope>
    <source>
        <strain evidence="1">ZJHYS-2018</strain>
    </source>
</reference>
<proteinExistence type="predicted"/>
<dbReference type="EMBL" id="CM024791">
    <property type="protein sequence ID" value="KAG8004296.1"/>
    <property type="molecule type" value="Genomic_DNA"/>
</dbReference>
<comment type="caution">
    <text evidence="1">The sequence shown here is derived from an EMBL/GenBank/DDBJ whole genome shotgun (WGS) entry which is preliminary data.</text>
</comment>
<accession>A0ACB7EU21</accession>
<organism evidence="1 2">
    <name type="scientific">Nibea albiflora</name>
    <name type="common">Yellow drum</name>
    <name type="synonym">Corvina albiflora</name>
    <dbReference type="NCBI Taxonomy" id="240163"/>
    <lineage>
        <taxon>Eukaryota</taxon>
        <taxon>Metazoa</taxon>
        <taxon>Chordata</taxon>
        <taxon>Craniata</taxon>
        <taxon>Vertebrata</taxon>
        <taxon>Euteleostomi</taxon>
        <taxon>Actinopterygii</taxon>
        <taxon>Neopterygii</taxon>
        <taxon>Teleostei</taxon>
        <taxon>Neoteleostei</taxon>
        <taxon>Acanthomorphata</taxon>
        <taxon>Eupercaria</taxon>
        <taxon>Sciaenidae</taxon>
        <taxon>Nibea</taxon>
    </lineage>
</organism>
<name>A0ACB7EU21_NIBAL</name>
<feature type="non-terminal residue" evidence="1">
    <location>
        <position position="684"/>
    </location>
</feature>